<evidence type="ECO:0000313" key="1">
    <source>
        <dbReference type="EMBL" id="KAK7720536.1"/>
    </source>
</evidence>
<dbReference type="Proteomes" id="UP001430848">
    <property type="component" value="Unassembled WGS sequence"/>
</dbReference>
<evidence type="ECO:0000313" key="2">
    <source>
        <dbReference type="Proteomes" id="UP001430848"/>
    </source>
</evidence>
<evidence type="ECO:0008006" key="3">
    <source>
        <dbReference type="Google" id="ProtNLM"/>
    </source>
</evidence>
<protein>
    <recommendedName>
        <fullName evidence="3">F-box domain-containing protein</fullName>
    </recommendedName>
</protein>
<keyword evidence="2" id="KW-1185">Reference proteome</keyword>
<organism evidence="1 2">
    <name type="scientific">Diaporthe eres</name>
    <name type="common">Phomopsis oblonga</name>
    <dbReference type="NCBI Taxonomy" id="83184"/>
    <lineage>
        <taxon>Eukaryota</taxon>
        <taxon>Fungi</taxon>
        <taxon>Dikarya</taxon>
        <taxon>Ascomycota</taxon>
        <taxon>Pezizomycotina</taxon>
        <taxon>Sordariomycetes</taxon>
        <taxon>Sordariomycetidae</taxon>
        <taxon>Diaporthales</taxon>
        <taxon>Diaporthaceae</taxon>
        <taxon>Diaporthe</taxon>
        <taxon>Diaporthe eres species complex</taxon>
    </lineage>
</organism>
<dbReference type="EMBL" id="JAKNSF020000074">
    <property type="protein sequence ID" value="KAK7720536.1"/>
    <property type="molecule type" value="Genomic_DNA"/>
</dbReference>
<sequence>MEPQENERPYQAESNLMQLPEDIIYLFQTHLDPVAKIAFSLACRGLYKTYFAGARIARESLHHTEKRRIVFLLEKDVANREFFCPYCRRFRSFGPGWRVGLGACSFETSHNTSQGDQSLAVQQDSCPGRSLTLNDIRGPEVSFHLGRLVMNRHVFGEDCGLPLSCLEVTDLPVKAQGEGKYAFTWKQTQRARIIHGQLYLRCTHVLDQAEQDDIDAVTLKRGLNALSRYNFCKHRYTGTPEFNPGLFKRWMLPGSSRLKDRDQFIAHSGSEFGCPYCSTDYTTSAEWREEPCGKGSWVIQVDAYHQLGVFRHTNDLYYQRACSRAVLPHSLFSPLPVFGFGPVRNTTGSSWASWHGSEAPPPLGG</sequence>
<proteinExistence type="predicted"/>
<gene>
    <name evidence="1" type="ORF">SLS63_009754</name>
</gene>
<accession>A0ABR1NYS5</accession>
<name>A0ABR1NYS5_DIAER</name>
<comment type="caution">
    <text evidence="1">The sequence shown here is derived from an EMBL/GenBank/DDBJ whole genome shotgun (WGS) entry which is preliminary data.</text>
</comment>
<reference evidence="1 2" key="1">
    <citation type="submission" date="2024-02" db="EMBL/GenBank/DDBJ databases">
        <title>De novo assembly and annotation of 12 fungi associated with fruit tree decline syndrome in Ontario, Canada.</title>
        <authorList>
            <person name="Sulman M."/>
            <person name="Ellouze W."/>
            <person name="Ilyukhin E."/>
        </authorList>
    </citation>
    <scope>NUCLEOTIDE SEQUENCE [LARGE SCALE GENOMIC DNA]</scope>
    <source>
        <strain evidence="1 2">M169</strain>
    </source>
</reference>